<evidence type="ECO:0000313" key="3">
    <source>
        <dbReference type="Proteomes" id="UP000265515"/>
    </source>
</evidence>
<dbReference type="Proteomes" id="UP000265515">
    <property type="component" value="Unassembled WGS sequence"/>
</dbReference>
<dbReference type="EMBL" id="BFEA01000074">
    <property type="protein sequence ID" value="GBG66447.1"/>
    <property type="molecule type" value="Genomic_DNA"/>
</dbReference>
<sequence>MAENGNGGGSNDGNGGNWNQGGNGGASNGKGGGGGNGGWSGNNSGNGGGSNGGWNGNNGGNGGWNNGNGWNDIRGNGGNGGNGYGGNGWNGNGGSGWNGNNGNGENFGGNGWSNNGAKEVVAETGNDRHAAIIAANTVTLVGSATHHDKMAITERVVKGKGPAVESESEEEEEDDKRLEKRKKHPIQATQLSPQGEAPTKVGRAVAASPCATGRMEESPRLGVPGQRDRGNGGLGFPPRESALWEGAPSGEDFNTVTALKKAIRRFLSKKVKATIEAMCREAGVVYRARPEAVDELIELRVVFFSVRAPQTTPPPRARGGIVIRDVVVTQDRSREPPAGNDAAGSSDPPEQ</sequence>
<evidence type="ECO:0000313" key="2">
    <source>
        <dbReference type="EMBL" id="GBG66447.1"/>
    </source>
</evidence>
<comment type="caution">
    <text evidence="2">The sequence shown here is derived from an EMBL/GenBank/DDBJ whole genome shotgun (WGS) entry which is preliminary data.</text>
</comment>
<keyword evidence="3" id="KW-1185">Reference proteome</keyword>
<organism evidence="2 3">
    <name type="scientific">Chara braunii</name>
    <name type="common">Braun's stonewort</name>
    <dbReference type="NCBI Taxonomy" id="69332"/>
    <lineage>
        <taxon>Eukaryota</taxon>
        <taxon>Viridiplantae</taxon>
        <taxon>Streptophyta</taxon>
        <taxon>Charophyceae</taxon>
        <taxon>Charales</taxon>
        <taxon>Characeae</taxon>
        <taxon>Chara</taxon>
    </lineage>
</organism>
<feature type="region of interest" description="Disordered" evidence="1">
    <location>
        <begin position="1"/>
        <end position="63"/>
    </location>
</feature>
<feature type="region of interest" description="Disordered" evidence="1">
    <location>
        <begin position="328"/>
        <end position="351"/>
    </location>
</feature>
<protein>
    <submittedName>
        <fullName evidence="2">Uncharacterized protein</fullName>
    </submittedName>
</protein>
<feature type="region of interest" description="Disordered" evidence="1">
    <location>
        <begin position="152"/>
        <end position="235"/>
    </location>
</feature>
<evidence type="ECO:0000256" key="1">
    <source>
        <dbReference type="SAM" id="MobiDB-lite"/>
    </source>
</evidence>
<accession>A0A388K8U1</accession>
<name>A0A388K8U1_CHABU</name>
<reference evidence="2 3" key="1">
    <citation type="journal article" date="2018" name="Cell">
        <title>The Chara Genome: Secondary Complexity and Implications for Plant Terrestrialization.</title>
        <authorList>
            <person name="Nishiyama T."/>
            <person name="Sakayama H."/>
            <person name="Vries J.D."/>
            <person name="Buschmann H."/>
            <person name="Saint-Marcoux D."/>
            <person name="Ullrich K.K."/>
            <person name="Haas F.B."/>
            <person name="Vanderstraeten L."/>
            <person name="Becker D."/>
            <person name="Lang D."/>
            <person name="Vosolsobe S."/>
            <person name="Rombauts S."/>
            <person name="Wilhelmsson P.K.I."/>
            <person name="Janitza P."/>
            <person name="Kern R."/>
            <person name="Heyl A."/>
            <person name="Rumpler F."/>
            <person name="Villalobos L.I.A.C."/>
            <person name="Clay J.M."/>
            <person name="Skokan R."/>
            <person name="Toyoda A."/>
            <person name="Suzuki Y."/>
            <person name="Kagoshima H."/>
            <person name="Schijlen E."/>
            <person name="Tajeshwar N."/>
            <person name="Catarino B."/>
            <person name="Hetherington A.J."/>
            <person name="Saltykova A."/>
            <person name="Bonnot C."/>
            <person name="Breuninger H."/>
            <person name="Symeonidi A."/>
            <person name="Radhakrishnan G.V."/>
            <person name="Van Nieuwerburgh F."/>
            <person name="Deforce D."/>
            <person name="Chang C."/>
            <person name="Karol K.G."/>
            <person name="Hedrich R."/>
            <person name="Ulvskov P."/>
            <person name="Glockner G."/>
            <person name="Delwiche C.F."/>
            <person name="Petrasek J."/>
            <person name="Van de Peer Y."/>
            <person name="Friml J."/>
            <person name="Beilby M."/>
            <person name="Dolan L."/>
            <person name="Kohara Y."/>
            <person name="Sugano S."/>
            <person name="Fujiyama A."/>
            <person name="Delaux P.-M."/>
            <person name="Quint M."/>
            <person name="TheiBen G."/>
            <person name="Hagemann M."/>
            <person name="Harholt J."/>
            <person name="Dunand C."/>
            <person name="Zachgo S."/>
            <person name="Langdale J."/>
            <person name="Maumus F."/>
            <person name="Straeten D.V.D."/>
            <person name="Gould S.B."/>
            <person name="Rensing S.A."/>
        </authorList>
    </citation>
    <scope>NUCLEOTIDE SEQUENCE [LARGE SCALE GENOMIC DNA]</scope>
    <source>
        <strain evidence="2 3">S276</strain>
    </source>
</reference>
<dbReference type="Gramene" id="GBG66447">
    <property type="protein sequence ID" value="GBG66447"/>
    <property type="gene ID" value="CBR_g61490"/>
</dbReference>
<proteinExistence type="predicted"/>
<dbReference type="AlphaFoldDB" id="A0A388K8U1"/>
<gene>
    <name evidence="2" type="ORF">CBR_g61490</name>
</gene>